<evidence type="ECO:0000313" key="1">
    <source>
        <dbReference type="EMBL" id="CAG6634116.1"/>
    </source>
</evidence>
<proteinExistence type="predicted"/>
<reference evidence="1" key="1">
    <citation type="submission" date="2021-05" db="EMBL/GenBank/DDBJ databases">
        <authorList>
            <person name="Alioto T."/>
            <person name="Alioto T."/>
            <person name="Gomez Garrido J."/>
        </authorList>
    </citation>
    <scope>NUCLEOTIDE SEQUENCE</scope>
</reference>
<accession>A0A8D8QLF5</accession>
<dbReference type="EMBL" id="HBUF01085106">
    <property type="protein sequence ID" value="CAG6634116.1"/>
    <property type="molecule type" value="Transcribed_RNA"/>
</dbReference>
<organism evidence="1">
    <name type="scientific">Cacopsylla melanoneura</name>
    <dbReference type="NCBI Taxonomy" id="428564"/>
    <lineage>
        <taxon>Eukaryota</taxon>
        <taxon>Metazoa</taxon>
        <taxon>Ecdysozoa</taxon>
        <taxon>Arthropoda</taxon>
        <taxon>Hexapoda</taxon>
        <taxon>Insecta</taxon>
        <taxon>Pterygota</taxon>
        <taxon>Neoptera</taxon>
        <taxon>Paraneoptera</taxon>
        <taxon>Hemiptera</taxon>
        <taxon>Sternorrhyncha</taxon>
        <taxon>Psylloidea</taxon>
        <taxon>Psyllidae</taxon>
        <taxon>Psyllinae</taxon>
        <taxon>Cacopsylla</taxon>
    </lineage>
</organism>
<protein>
    <submittedName>
        <fullName evidence="1">Uncharacterized protein</fullName>
    </submittedName>
</protein>
<name>A0A8D8QLF5_9HEMI</name>
<sequence length="125" mass="14051">MYLFPSTRFIIIPILFSRSPSSPSDKCTSSTQPALLSSLYYSAYPPPLQVTNVPLPASPQPALFSSLYYLAKVEAKFPKGNFYRNFSICRLVFYCAAGNVQLHKVVDNSRPGVCRYQTEGKRKMI</sequence>
<dbReference type="AlphaFoldDB" id="A0A8D8QLF5"/>